<reference evidence="2" key="1">
    <citation type="journal article" date="2022" name="Mol. Ecol. Resour.">
        <title>The genomes of chicory, endive, great burdock and yacon provide insights into Asteraceae palaeo-polyploidization history and plant inulin production.</title>
        <authorList>
            <person name="Fan W."/>
            <person name="Wang S."/>
            <person name="Wang H."/>
            <person name="Wang A."/>
            <person name="Jiang F."/>
            <person name="Liu H."/>
            <person name="Zhao H."/>
            <person name="Xu D."/>
            <person name="Zhang Y."/>
        </authorList>
    </citation>
    <scope>NUCLEOTIDE SEQUENCE [LARGE SCALE GENOMIC DNA]</scope>
    <source>
        <strain evidence="2">cv. Punajuju</strain>
    </source>
</reference>
<dbReference type="EMBL" id="CM042011">
    <property type="protein sequence ID" value="KAI3765588.1"/>
    <property type="molecule type" value="Genomic_DNA"/>
</dbReference>
<organism evidence="1 2">
    <name type="scientific">Cichorium intybus</name>
    <name type="common">Chicory</name>
    <dbReference type="NCBI Taxonomy" id="13427"/>
    <lineage>
        <taxon>Eukaryota</taxon>
        <taxon>Viridiplantae</taxon>
        <taxon>Streptophyta</taxon>
        <taxon>Embryophyta</taxon>
        <taxon>Tracheophyta</taxon>
        <taxon>Spermatophyta</taxon>
        <taxon>Magnoliopsida</taxon>
        <taxon>eudicotyledons</taxon>
        <taxon>Gunneridae</taxon>
        <taxon>Pentapetalae</taxon>
        <taxon>asterids</taxon>
        <taxon>campanulids</taxon>
        <taxon>Asterales</taxon>
        <taxon>Asteraceae</taxon>
        <taxon>Cichorioideae</taxon>
        <taxon>Cichorieae</taxon>
        <taxon>Cichoriinae</taxon>
        <taxon>Cichorium</taxon>
    </lineage>
</organism>
<gene>
    <name evidence="1" type="ORF">L2E82_15626</name>
</gene>
<accession>A0ACB9F489</accession>
<sequence>MSSLRQLELEVWAKESEAAGLKASLTTLMSEVQRLNMLCEERKEAKDSLKKKWKKIEEFDARRLELKSIYSALLRAIMDAGAFWSQQPLAAREFASSTIIPECKVVIEISNGAKDLIDQEVSSLYRSPDNTLYMLPSTPQALLESMGPTGSTGLDAEKNVALLTARAGARDPSAIPSICRVSAALQYPAGLEGSDSGLASVLESMEFCLKLRGSEACVLEDLAKDLNLVEYLPLMSPSQHHKESAARFVERTGRAMASALNFVQAYHSFADYALLLKAVESGQISVPR</sequence>
<reference evidence="1 2" key="2">
    <citation type="journal article" date="2022" name="Mol. Ecol. Resour.">
        <title>The genomes of chicory, endive, great burdock and yacon provide insights into Asteraceae paleo-polyploidization history and plant inulin production.</title>
        <authorList>
            <person name="Fan W."/>
            <person name="Wang S."/>
            <person name="Wang H."/>
            <person name="Wang A."/>
            <person name="Jiang F."/>
            <person name="Liu H."/>
            <person name="Zhao H."/>
            <person name="Xu D."/>
            <person name="Zhang Y."/>
        </authorList>
    </citation>
    <scope>NUCLEOTIDE SEQUENCE [LARGE SCALE GENOMIC DNA]</scope>
    <source>
        <strain evidence="2">cv. Punajuju</strain>
        <tissue evidence="1">Leaves</tissue>
    </source>
</reference>
<comment type="caution">
    <text evidence="1">The sequence shown here is derived from an EMBL/GenBank/DDBJ whole genome shotgun (WGS) entry which is preliminary data.</text>
</comment>
<evidence type="ECO:0000313" key="1">
    <source>
        <dbReference type="EMBL" id="KAI3765588.1"/>
    </source>
</evidence>
<dbReference type="Proteomes" id="UP001055811">
    <property type="component" value="Linkage Group LG03"/>
</dbReference>
<name>A0ACB9F489_CICIN</name>
<proteinExistence type="predicted"/>
<keyword evidence="2" id="KW-1185">Reference proteome</keyword>
<evidence type="ECO:0000313" key="2">
    <source>
        <dbReference type="Proteomes" id="UP001055811"/>
    </source>
</evidence>
<protein>
    <submittedName>
        <fullName evidence="1">Uncharacterized protein</fullName>
    </submittedName>
</protein>